<gene>
    <name evidence="3" type="ORF">KP79_PYT00516</name>
</gene>
<keyword evidence="4" id="KW-1185">Reference proteome</keyword>
<dbReference type="GO" id="GO:0016491">
    <property type="term" value="F:oxidoreductase activity"/>
    <property type="evidence" value="ECO:0007669"/>
    <property type="project" value="UniProtKB-KW"/>
</dbReference>
<dbReference type="InterPro" id="IPR044861">
    <property type="entry name" value="IPNS-like_FE2OG_OXY"/>
</dbReference>
<dbReference type="OrthoDB" id="288590at2759"/>
<dbReference type="AlphaFoldDB" id="A0A210QWJ6"/>
<comment type="caution">
    <text evidence="3">The sequence shown here is derived from an EMBL/GenBank/DDBJ whole genome shotgun (WGS) entry which is preliminary data.</text>
</comment>
<dbReference type="InterPro" id="IPR027443">
    <property type="entry name" value="IPNS-like_sf"/>
</dbReference>
<feature type="domain" description="Fe2OG dioxygenase" evidence="2">
    <location>
        <begin position="171"/>
        <end position="280"/>
    </location>
</feature>
<dbReference type="EMBL" id="NEDP02001510">
    <property type="protein sequence ID" value="OWF53093.1"/>
    <property type="molecule type" value="Genomic_DNA"/>
</dbReference>
<protein>
    <submittedName>
        <fullName evidence="3">Isopenicillin N synthase</fullName>
    </submittedName>
</protein>
<dbReference type="STRING" id="6573.A0A210QWJ6"/>
<sequence length="327" mass="37706">MSEMNHIPVVDLSKSKTHRMEEAMNVVNGLENVGLLYVDNIKDFDFDKLMTCCRWVFNQSDDVKNNILKKLWNNSNKNVYRGYFPVIESQASRKEGFDFGKDIDWSTASVSPENWFYEESVWPKEDGKFPFKQFLQDLYGTMHETAMEILRLAAVGLGIEEHSFTDMFSYQPCSTFRLLHYPPWIDGPPDNARTEDGRLMTTPDHTDSGFLTLLATFSFQGLEYVTPNGNWMPVKPRPNSLVINIGDLFSHMVGGRFKATRHRVIDIGIDRFSVPFFLEPNYDREVGFNLIERSAGEDVSSCEKYGPWVNAQMARKGFYEFVSLPKF</sequence>
<dbReference type="GO" id="GO:0046872">
    <property type="term" value="F:metal ion binding"/>
    <property type="evidence" value="ECO:0007669"/>
    <property type="project" value="UniProtKB-KW"/>
</dbReference>
<dbReference type="SUPFAM" id="SSF51197">
    <property type="entry name" value="Clavaminate synthase-like"/>
    <property type="match status" value="1"/>
</dbReference>
<organism evidence="3 4">
    <name type="scientific">Mizuhopecten yessoensis</name>
    <name type="common">Japanese scallop</name>
    <name type="synonym">Patinopecten yessoensis</name>
    <dbReference type="NCBI Taxonomy" id="6573"/>
    <lineage>
        <taxon>Eukaryota</taxon>
        <taxon>Metazoa</taxon>
        <taxon>Spiralia</taxon>
        <taxon>Lophotrochozoa</taxon>
        <taxon>Mollusca</taxon>
        <taxon>Bivalvia</taxon>
        <taxon>Autobranchia</taxon>
        <taxon>Pteriomorphia</taxon>
        <taxon>Pectinida</taxon>
        <taxon>Pectinoidea</taxon>
        <taxon>Pectinidae</taxon>
        <taxon>Mizuhopecten</taxon>
    </lineage>
</organism>
<comment type="similarity">
    <text evidence="1">Belongs to the iron/ascorbate-dependent oxidoreductase family.</text>
</comment>
<dbReference type="Pfam" id="PF14226">
    <property type="entry name" value="DIOX_N"/>
    <property type="match status" value="1"/>
</dbReference>
<dbReference type="Proteomes" id="UP000242188">
    <property type="component" value="Unassembled WGS sequence"/>
</dbReference>
<keyword evidence="1" id="KW-0479">Metal-binding</keyword>
<dbReference type="PANTHER" id="PTHR47990">
    <property type="entry name" value="2-OXOGLUTARATE (2OG) AND FE(II)-DEPENDENT OXYGENASE SUPERFAMILY PROTEIN-RELATED"/>
    <property type="match status" value="1"/>
</dbReference>
<reference evidence="3 4" key="1">
    <citation type="journal article" date="2017" name="Nat. Ecol. Evol.">
        <title>Scallop genome provides insights into evolution of bilaterian karyotype and development.</title>
        <authorList>
            <person name="Wang S."/>
            <person name="Zhang J."/>
            <person name="Jiao W."/>
            <person name="Li J."/>
            <person name="Xun X."/>
            <person name="Sun Y."/>
            <person name="Guo X."/>
            <person name="Huan P."/>
            <person name="Dong B."/>
            <person name="Zhang L."/>
            <person name="Hu X."/>
            <person name="Sun X."/>
            <person name="Wang J."/>
            <person name="Zhao C."/>
            <person name="Wang Y."/>
            <person name="Wang D."/>
            <person name="Huang X."/>
            <person name="Wang R."/>
            <person name="Lv J."/>
            <person name="Li Y."/>
            <person name="Zhang Z."/>
            <person name="Liu B."/>
            <person name="Lu W."/>
            <person name="Hui Y."/>
            <person name="Liang J."/>
            <person name="Zhou Z."/>
            <person name="Hou R."/>
            <person name="Li X."/>
            <person name="Liu Y."/>
            <person name="Li H."/>
            <person name="Ning X."/>
            <person name="Lin Y."/>
            <person name="Zhao L."/>
            <person name="Xing Q."/>
            <person name="Dou J."/>
            <person name="Li Y."/>
            <person name="Mao J."/>
            <person name="Guo H."/>
            <person name="Dou H."/>
            <person name="Li T."/>
            <person name="Mu C."/>
            <person name="Jiang W."/>
            <person name="Fu Q."/>
            <person name="Fu X."/>
            <person name="Miao Y."/>
            <person name="Liu J."/>
            <person name="Yu Q."/>
            <person name="Li R."/>
            <person name="Liao H."/>
            <person name="Li X."/>
            <person name="Kong Y."/>
            <person name="Jiang Z."/>
            <person name="Chourrout D."/>
            <person name="Li R."/>
            <person name="Bao Z."/>
        </authorList>
    </citation>
    <scope>NUCLEOTIDE SEQUENCE [LARGE SCALE GENOMIC DNA]</scope>
    <source>
        <strain evidence="3 4">PY_sf001</strain>
    </source>
</reference>
<dbReference type="InterPro" id="IPR026992">
    <property type="entry name" value="DIOX_N"/>
</dbReference>
<proteinExistence type="inferred from homology"/>
<evidence type="ECO:0000313" key="3">
    <source>
        <dbReference type="EMBL" id="OWF53093.1"/>
    </source>
</evidence>
<name>A0A210QWJ6_MIZYE</name>
<keyword evidence="1" id="KW-0560">Oxidoreductase</keyword>
<dbReference type="InterPro" id="IPR050231">
    <property type="entry name" value="Iron_ascorbate_oxido_reductase"/>
</dbReference>
<evidence type="ECO:0000313" key="4">
    <source>
        <dbReference type="Proteomes" id="UP000242188"/>
    </source>
</evidence>
<keyword evidence="1" id="KW-0408">Iron</keyword>
<accession>A0A210QWJ6</accession>
<evidence type="ECO:0000259" key="2">
    <source>
        <dbReference type="PROSITE" id="PS51471"/>
    </source>
</evidence>
<dbReference type="PROSITE" id="PS51471">
    <property type="entry name" value="FE2OG_OXY"/>
    <property type="match status" value="1"/>
</dbReference>
<dbReference type="PRINTS" id="PR00682">
    <property type="entry name" value="IPNSYNTHASE"/>
</dbReference>
<dbReference type="Pfam" id="PF03171">
    <property type="entry name" value="2OG-FeII_Oxy"/>
    <property type="match status" value="1"/>
</dbReference>
<dbReference type="InterPro" id="IPR005123">
    <property type="entry name" value="Oxoglu/Fe-dep_dioxygenase_dom"/>
</dbReference>
<dbReference type="Gene3D" id="2.60.120.330">
    <property type="entry name" value="B-lactam Antibiotic, Isopenicillin N Synthase, Chain"/>
    <property type="match status" value="1"/>
</dbReference>
<evidence type="ECO:0000256" key="1">
    <source>
        <dbReference type="RuleBase" id="RU003682"/>
    </source>
</evidence>